<evidence type="ECO:0000313" key="3">
    <source>
        <dbReference type="Proteomes" id="UP001437256"/>
    </source>
</evidence>
<accession>A0ABR2ZHB9</accession>
<protein>
    <submittedName>
        <fullName evidence="2">Uncharacterized protein</fullName>
    </submittedName>
</protein>
<evidence type="ECO:0000256" key="1">
    <source>
        <dbReference type="SAM" id="Coils"/>
    </source>
</evidence>
<evidence type="ECO:0000313" key="2">
    <source>
        <dbReference type="EMBL" id="KAL0060138.1"/>
    </source>
</evidence>
<organism evidence="2 3">
    <name type="scientific">Marasmius tenuissimus</name>
    <dbReference type="NCBI Taxonomy" id="585030"/>
    <lineage>
        <taxon>Eukaryota</taxon>
        <taxon>Fungi</taxon>
        <taxon>Dikarya</taxon>
        <taxon>Basidiomycota</taxon>
        <taxon>Agaricomycotina</taxon>
        <taxon>Agaricomycetes</taxon>
        <taxon>Agaricomycetidae</taxon>
        <taxon>Agaricales</taxon>
        <taxon>Marasmiineae</taxon>
        <taxon>Marasmiaceae</taxon>
        <taxon>Marasmius</taxon>
    </lineage>
</organism>
<reference evidence="2 3" key="1">
    <citation type="submission" date="2024-05" db="EMBL/GenBank/DDBJ databases">
        <title>A draft genome resource for the thread blight pathogen Marasmius tenuissimus strain MS-2.</title>
        <authorList>
            <person name="Yulfo-Soto G.E."/>
            <person name="Baruah I.K."/>
            <person name="Amoako-Attah I."/>
            <person name="Bukari Y."/>
            <person name="Meinhardt L.W."/>
            <person name="Bailey B.A."/>
            <person name="Cohen S.P."/>
        </authorList>
    </citation>
    <scope>NUCLEOTIDE SEQUENCE [LARGE SCALE GENOMIC DNA]</scope>
    <source>
        <strain evidence="2 3">MS-2</strain>
    </source>
</reference>
<dbReference type="EMBL" id="JBBXMP010000190">
    <property type="protein sequence ID" value="KAL0060138.1"/>
    <property type="molecule type" value="Genomic_DNA"/>
</dbReference>
<keyword evidence="1" id="KW-0175">Coiled coil</keyword>
<sequence>MQSNNAITTHDLEVCSQQTDGRPSEVLLASMYSIPPAALADISRVLEGQFGPGFSVENFKSFELTLDGLNRAHLAKSVRVRELESQVVEKHIKNVELCAAFDELKVAFNLKESQNSALGDEVKELAELLEYKETIGSLQKRVEDLQQQNHQAGDNLQPINKLKAATGRFGRLAHSEIVFLAHEAMKGRRMSFI</sequence>
<gene>
    <name evidence="2" type="ORF">AAF712_013064</name>
</gene>
<comment type="caution">
    <text evidence="2">The sequence shown here is derived from an EMBL/GenBank/DDBJ whole genome shotgun (WGS) entry which is preliminary data.</text>
</comment>
<dbReference type="Proteomes" id="UP001437256">
    <property type="component" value="Unassembled WGS sequence"/>
</dbReference>
<name>A0ABR2ZHB9_9AGAR</name>
<feature type="coiled-coil region" evidence="1">
    <location>
        <begin position="128"/>
        <end position="155"/>
    </location>
</feature>
<keyword evidence="3" id="KW-1185">Reference proteome</keyword>
<proteinExistence type="predicted"/>